<evidence type="ECO:0000256" key="1">
    <source>
        <dbReference type="SAM" id="Phobius"/>
    </source>
</evidence>
<keyword evidence="1" id="KW-1133">Transmembrane helix</keyword>
<feature type="transmembrane region" description="Helical" evidence="1">
    <location>
        <begin position="6"/>
        <end position="23"/>
    </location>
</feature>
<keyword evidence="1" id="KW-0472">Membrane</keyword>
<organism evidence="2">
    <name type="scientific">marine sediment metagenome</name>
    <dbReference type="NCBI Taxonomy" id="412755"/>
    <lineage>
        <taxon>unclassified sequences</taxon>
        <taxon>metagenomes</taxon>
        <taxon>ecological metagenomes</taxon>
    </lineage>
</organism>
<evidence type="ECO:0000313" key="2">
    <source>
        <dbReference type="EMBL" id="GAG62584.1"/>
    </source>
</evidence>
<accession>X0Z0S0</accession>
<proteinExistence type="predicted"/>
<name>X0Z0S0_9ZZZZ</name>
<dbReference type="EMBL" id="BART01002482">
    <property type="protein sequence ID" value="GAG62584.1"/>
    <property type="molecule type" value="Genomic_DNA"/>
</dbReference>
<comment type="caution">
    <text evidence="2">The sequence shown here is derived from an EMBL/GenBank/DDBJ whole genome shotgun (WGS) entry which is preliminary data.</text>
</comment>
<gene>
    <name evidence="2" type="ORF">S01H4_07548</name>
</gene>
<sequence length="42" mass="5099">MNPTTFIIVLFFILFVYHEFLVLKRIRRLEVAMVDLKKKSKT</sequence>
<protein>
    <submittedName>
        <fullName evidence="2">Uncharacterized protein</fullName>
    </submittedName>
</protein>
<reference evidence="2" key="1">
    <citation type="journal article" date="2014" name="Front. Microbiol.">
        <title>High frequency of phylogenetically diverse reductive dehalogenase-homologous genes in deep subseafloor sedimentary metagenomes.</title>
        <authorList>
            <person name="Kawai M."/>
            <person name="Futagami T."/>
            <person name="Toyoda A."/>
            <person name="Takaki Y."/>
            <person name="Nishi S."/>
            <person name="Hori S."/>
            <person name="Arai W."/>
            <person name="Tsubouchi T."/>
            <person name="Morono Y."/>
            <person name="Uchiyama I."/>
            <person name="Ito T."/>
            <person name="Fujiyama A."/>
            <person name="Inagaki F."/>
            <person name="Takami H."/>
        </authorList>
    </citation>
    <scope>NUCLEOTIDE SEQUENCE</scope>
    <source>
        <strain evidence="2">Expedition CK06-06</strain>
    </source>
</reference>
<dbReference type="AlphaFoldDB" id="X0Z0S0"/>
<keyword evidence="1" id="KW-0812">Transmembrane</keyword>